<name>A0A8I2YJ12_9AGAM</name>
<accession>A0A8I2YJ12</accession>
<proteinExistence type="predicted"/>
<dbReference type="AlphaFoldDB" id="A0A8I2YJ12"/>
<evidence type="ECO:0000313" key="2">
    <source>
        <dbReference type="Proteomes" id="UP000683000"/>
    </source>
</evidence>
<dbReference type="Gene3D" id="3.20.20.80">
    <property type="entry name" value="Glycosidases"/>
    <property type="match status" value="1"/>
</dbReference>
<dbReference type="EMBL" id="JAGFBS010000027">
    <property type="protein sequence ID" value="KAG6372517.1"/>
    <property type="molecule type" value="Genomic_DNA"/>
</dbReference>
<gene>
    <name evidence="1" type="ORF">JVT61DRAFT_7623</name>
</gene>
<sequence>MLKRSTPATPRFVVYNDKWINLFPSAPTSLLTSGSVDEAQNWEELDASQRSIYVREYDLAGISLIVSGFGSTETPTSSGVDPMTAANAMAEWVIQYGVNGIDVDYEAFCNTSVQPN</sequence>
<dbReference type="Proteomes" id="UP000683000">
    <property type="component" value="Unassembled WGS sequence"/>
</dbReference>
<keyword evidence="2" id="KW-1185">Reference proteome</keyword>
<protein>
    <submittedName>
        <fullName evidence="1">Uncharacterized protein</fullName>
    </submittedName>
</protein>
<dbReference type="OrthoDB" id="2688857at2759"/>
<comment type="caution">
    <text evidence="1">The sequence shown here is derived from an EMBL/GenBank/DDBJ whole genome shotgun (WGS) entry which is preliminary data.</text>
</comment>
<organism evidence="1 2">
    <name type="scientific">Boletus reticuloceps</name>
    <dbReference type="NCBI Taxonomy" id="495285"/>
    <lineage>
        <taxon>Eukaryota</taxon>
        <taxon>Fungi</taxon>
        <taxon>Dikarya</taxon>
        <taxon>Basidiomycota</taxon>
        <taxon>Agaricomycotina</taxon>
        <taxon>Agaricomycetes</taxon>
        <taxon>Agaricomycetidae</taxon>
        <taxon>Boletales</taxon>
        <taxon>Boletineae</taxon>
        <taxon>Boletaceae</taxon>
        <taxon>Boletoideae</taxon>
        <taxon>Boletus</taxon>
    </lineage>
</organism>
<reference evidence="1" key="1">
    <citation type="submission" date="2021-03" db="EMBL/GenBank/DDBJ databases">
        <title>Evolutionary innovations through gain and loss of genes in the ectomycorrhizal Boletales.</title>
        <authorList>
            <person name="Wu G."/>
            <person name="Miyauchi S."/>
            <person name="Morin E."/>
            <person name="Yang Z.-L."/>
            <person name="Xu J."/>
            <person name="Martin F.M."/>
        </authorList>
    </citation>
    <scope>NUCLEOTIDE SEQUENCE</scope>
    <source>
        <strain evidence="1">BR01</strain>
    </source>
</reference>
<evidence type="ECO:0000313" key="1">
    <source>
        <dbReference type="EMBL" id="KAG6372517.1"/>
    </source>
</evidence>